<dbReference type="InterPro" id="IPR023608">
    <property type="entry name" value="Transglutaminase_animal"/>
</dbReference>
<gene>
    <name evidence="10" type="ORF">GDO78_004309</name>
</gene>
<dbReference type="Gene3D" id="2.60.40.10">
    <property type="entry name" value="Immunoglobulins"/>
    <property type="match status" value="3"/>
</dbReference>
<dbReference type="PIRSF" id="PIRSF000459">
    <property type="entry name" value="TGM_EBP42"/>
    <property type="match status" value="1"/>
</dbReference>
<dbReference type="FunFam" id="2.60.40.10:FF:000090">
    <property type="entry name" value="Protein-glutamine gamma-glutamyltransferase 2"/>
    <property type="match status" value="1"/>
</dbReference>
<dbReference type="EMBL" id="WNTK01000013">
    <property type="protein sequence ID" value="KAG9473939.1"/>
    <property type="molecule type" value="Genomic_DNA"/>
</dbReference>
<dbReference type="Pfam" id="PF00868">
    <property type="entry name" value="Transglut_N"/>
    <property type="match status" value="1"/>
</dbReference>
<dbReference type="GO" id="GO:0003810">
    <property type="term" value="F:protein-glutamine gamma-glutamyltransferase activity"/>
    <property type="evidence" value="ECO:0007669"/>
    <property type="project" value="UniProtKB-EC"/>
</dbReference>
<dbReference type="PANTHER" id="PTHR11590:SF77">
    <property type="entry name" value="PROTEIN-GLUTAMINE GAMMA-GLUTAMYLTRANSFERASE 5"/>
    <property type="match status" value="1"/>
</dbReference>
<comment type="cofactor">
    <cofactor evidence="1">
        <name>Ca(2+)</name>
        <dbReference type="ChEBI" id="CHEBI:29108"/>
    </cofactor>
</comment>
<evidence type="ECO:0000256" key="8">
    <source>
        <dbReference type="PIRSR" id="PIRSR000459-1"/>
    </source>
</evidence>
<proteinExistence type="inferred from homology"/>
<dbReference type="Proteomes" id="UP000770717">
    <property type="component" value="Unassembled WGS sequence"/>
</dbReference>
<organism evidence="10 11">
    <name type="scientific">Eleutherodactylus coqui</name>
    <name type="common">Puerto Rican coqui</name>
    <dbReference type="NCBI Taxonomy" id="57060"/>
    <lineage>
        <taxon>Eukaryota</taxon>
        <taxon>Metazoa</taxon>
        <taxon>Chordata</taxon>
        <taxon>Craniata</taxon>
        <taxon>Vertebrata</taxon>
        <taxon>Euteleostomi</taxon>
        <taxon>Amphibia</taxon>
        <taxon>Batrachia</taxon>
        <taxon>Anura</taxon>
        <taxon>Neobatrachia</taxon>
        <taxon>Hyloidea</taxon>
        <taxon>Eleutherodactylidae</taxon>
        <taxon>Eleutherodactylinae</taxon>
        <taxon>Eleutherodactylus</taxon>
        <taxon>Eleutherodactylus</taxon>
    </lineage>
</organism>
<dbReference type="InterPro" id="IPR002931">
    <property type="entry name" value="Transglutaminase-like"/>
</dbReference>
<dbReference type="GO" id="GO:0046872">
    <property type="term" value="F:metal ion binding"/>
    <property type="evidence" value="ECO:0007669"/>
    <property type="project" value="UniProtKB-KW"/>
</dbReference>
<keyword evidence="4" id="KW-0479">Metal-binding</keyword>
<evidence type="ECO:0000256" key="3">
    <source>
        <dbReference type="ARBA" id="ARBA00022679"/>
    </source>
</evidence>
<dbReference type="AlphaFoldDB" id="A0A8J6ESC6"/>
<sequence>MVLDPAIDTTSAPEISRIDANRLKNTQEHRTNSIRGRDLFLRRGQPFIITLSFYHRRQEETLENLSLTAKTGPNPSKQAGTLIKIPVTGLRDTTWSAAAESQSITSLILTICTSVNASIGRYHLSLEGTYWGRTRSYYLGEFVLLFNPWCPDDDVFLDDEEMRQEYVMNEHGLLFQGSKDFIATIPWNFGQFEDGVGEICLRILDMSPNYLKNPSLDCSRRGNPVYVSRVISAMINSNDDRGVIESCWGEFFDNGANPSTWNGSVTILRMWHNTGCRPVRYGQCWVLAGVMCTVMRLLGIPTRVVTNFESAHDTNFSLTVDEYYDETGKKLNPAKGDSIWNFHVWDECWMTRKDLRPGYDGWQVLDPTPQEISGGTFCCGPAPVKAVKEGDVDVDYDVAFVFAEVNGDVVHWVFRDGEVEKGQVDGLTIGKFISTKGVGNNNREDITNHYKYGDGSAQERAVFEKAVDKLKSKKPSMDKDSVVALDFNTSLKLAQSPLIGQTIILLYRIHNKSIEHKSFSISVSAQEMMYNGTALEQFWVETFEIDVRAGRDIQSSFQIHASHYQPFVRPGNNIRVTALTTDLKNKKLKLASKNIVFEAPEITIELLGTPQLNHPLTVLLSIANPLNEILNNCVVTAEGTGLFPNGSARVQMDQIFPGRNGIVRLFCVPFKTGKLQLEVNFSCNQLKYIKGSLIIEVP</sequence>
<evidence type="ECO:0000313" key="11">
    <source>
        <dbReference type="Proteomes" id="UP000770717"/>
    </source>
</evidence>
<dbReference type="EC" id="2.3.2.13" evidence="7"/>
<dbReference type="SUPFAM" id="SSF54001">
    <property type="entry name" value="Cysteine proteinases"/>
    <property type="match status" value="1"/>
</dbReference>
<keyword evidence="6" id="KW-0012">Acyltransferase</keyword>
<keyword evidence="11" id="KW-1185">Reference proteome</keyword>
<dbReference type="SUPFAM" id="SSF81296">
    <property type="entry name" value="E set domains"/>
    <property type="match status" value="1"/>
</dbReference>
<dbReference type="InterPro" id="IPR001102">
    <property type="entry name" value="Transglutaminase_N"/>
</dbReference>
<dbReference type="Pfam" id="PF01841">
    <property type="entry name" value="Transglut_core"/>
    <property type="match status" value="1"/>
</dbReference>
<reference evidence="10" key="1">
    <citation type="thesis" date="2020" institute="ProQuest LLC" country="789 East Eisenhower Parkway, Ann Arbor, MI, USA">
        <title>Comparative Genomics and Chromosome Evolution.</title>
        <authorList>
            <person name="Mudd A.B."/>
        </authorList>
    </citation>
    <scope>NUCLEOTIDE SEQUENCE</scope>
    <source>
        <strain evidence="10">HN-11 Male</strain>
        <tissue evidence="10">Kidney and liver</tissue>
    </source>
</reference>
<feature type="active site" evidence="8">
    <location>
        <position position="343"/>
    </location>
</feature>
<evidence type="ECO:0000256" key="7">
    <source>
        <dbReference type="ARBA" id="ARBA00024222"/>
    </source>
</evidence>
<name>A0A8J6ESC6_ELECQ</name>
<dbReference type="Pfam" id="PF00927">
    <property type="entry name" value="Transglut_C"/>
    <property type="match status" value="1"/>
</dbReference>
<evidence type="ECO:0000256" key="2">
    <source>
        <dbReference type="ARBA" id="ARBA00005968"/>
    </source>
</evidence>
<dbReference type="OrthoDB" id="437511at2759"/>
<evidence type="ECO:0000313" key="10">
    <source>
        <dbReference type="EMBL" id="KAG9473939.1"/>
    </source>
</evidence>
<accession>A0A8J6ESC6</accession>
<dbReference type="InterPro" id="IPR036238">
    <property type="entry name" value="Transglutaminase_C_sf"/>
</dbReference>
<evidence type="ECO:0000259" key="9">
    <source>
        <dbReference type="SMART" id="SM00460"/>
    </source>
</evidence>
<dbReference type="SUPFAM" id="SSF49309">
    <property type="entry name" value="Transglutaminase, two C-terminal domains"/>
    <property type="match status" value="2"/>
</dbReference>
<feature type="domain" description="Transglutaminase-like" evidence="9">
    <location>
        <begin position="276"/>
        <end position="369"/>
    </location>
</feature>
<comment type="caution">
    <text evidence="10">The sequence shown here is derived from an EMBL/GenBank/DDBJ whole genome shotgun (WGS) entry which is preliminary data.</text>
</comment>
<dbReference type="InterPro" id="IPR050779">
    <property type="entry name" value="Transglutaminase"/>
</dbReference>
<dbReference type="FunFam" id="3.90.260.10:FF:000001">
    <property type="entry name" value="Protein-glutamine gamma-glutamyltransferase 2"/>
    <property type="match status" value="1"/>
</dbReference>
<keyword evidence="3" id="KW-0808">Transferase</keyword>
<dbReference type="InterPro" id="IPR038765">
    <property type="entry name" value="Papain-like_cys_pep_sf"/>
</dbReference>
<feature type="active site" evidence="8">
    <location>
        <position position="366"/>
    </location>
</feature>
<dbReference type="InterPro" id="IPR008958">
    <property type="entry name" value="Transglutaminase_C"/>
</dbReference>
<evidence type="ECO:0000256" key="4">
    <source>
        <dbReference type="ARBA" id="ARBA00022723"/>
    </source>
</evidence>
<dbReference type="InterPro" id="IPR014756">
    <property type="entry name" value="Ig_E-set"/>
</dbReference>
<feature type="active site" evidence="8">
    <location>
        <position position="284"/>
    </location>
</feature>
<evidence type="ECO:0000256" key="6">
    <source>
        <dbReference type="ARBA" id="ARBA00023315"/>
    </source>
</evidence>
<dbReference type="PANTHER" id="PTHR11590">
    <property type="entry name" value="PROTEIN-GLUTAMINE GAMMA-GLUTAMYLTRANSFERASE"/>
    <property type="match status" value="1"/>
</dbReference>
<evidence type="ECO:0000256" key="1">
    <source>
        <dbReference type="ARBA" id="ARBA00001913"/>
    </source>
</evidence>
<dbReference type="InterPro" id="IPR036985">
    <property type="entry name" value="Transglutaminase-like_sf"/>
</dbReference>
<protein>
    <recommendedName>
        <fullName evidence="7">protein-glutamine gamma-glutamyltransferase</fullName>
        <ecNumber evidence="7">2.3.2.13</ecNumber>
    </recommendedName>
</protein>
<evidence type="ECO:0000256" key="5">
    <source>
        <dbReference type="ARBA" id="ARBA00022837"/>
    </source>
</evidence>
<dbReference type="InterPro" id="IPR013783">
    <property type="entry name" value="Ig-like_fold"/>
</dbReference>
<dbReference type="Gene3D" id="3.90.260.10">
    <property type="entry name" value="Transglutaminase-like"/>
    <property type="match status" value="1"/>
</dbReference>
<keyword evidence="5" id="KW-0106">Calcium</keyword>
<comment type="similarity">
    <text evidence="2">Belongs to the transglutaminase superfamily. Transglutaminase family.</text>
</comment>
<dbReference type="SMART" id="SM00460">
    <property type="entry name" value="TGc"/>
    <property type="match status" value="1"/>
</dbReference>